<dbReference type="Gene3D" id="3.50.50.60">
    <property type="entry name" value="FAD/NAD(P)-binding domain"/>
    <property type="match status" value="2"/>
</dbReference>
<dbReference type="SUPFAM" id="SSF51905">
    <property type="entry name" value="FAD/NAD(P)-binding domain"/>
    <property type="match status" value="1"/>
</dbReference>
<dbReference type="EMBL" id="BJUU01000006">
    <property type="protein sequence ID" value="GEK79991.1"/>
    <property type="molecule type" value="Genomic_DNA"/>
</dbReference>
<dbReference type="InterPro" id="IPR036188">
    <property type="entry name" value="FAD/NAD-bd_sf"/>
</dbReference>
<dbReference type="PRINTS" id="PR00419">
    <property type="entry name" value="ADXRDTASE"/>
</dbReference>
<comment type="caution">
    <text evidence="1">The sequence shown here is derived from an EMBL/GenBank/DDBJ whole genome shotgun (WGS) entry which is preliminary data.</text>
</comment>
<sequence>MRAAIVGSGPNGLAAAIELARAGVEPTVFEAHARPGGALRSAEPFGAGHVVDLGATSMPFAAISPVLSRLPLAEHGLRWSHAPVPLAHPLDDGPVALLHYDIERTAEGLGRDGRAWRALHEPIADRLRELAETVLAPMLPPRGDPLLLARFGARAALPAAALARLAFREPATRALFAGSAAHAWQPLSAPLTSSFGVLLGAAAHAAGWPVVEGGSERLAEALVRLLRSLGGTVVTEAPIDRIGALDSFDMVLLDVAPRAAARILDDRVPAGFRAALRRYRHAPAAAKVDLLLDGEVPWRDPAVADAGVVHLGGGLEEIAAAERAIARGSLPERPFTLLAQQAAHDPTRRADDGRRAVWAYAHVPHGAEVPALELVSAQIERFAPGFRDRIVAAVETGPAQLERENPNLVGGDIVGGSTAGTQLLLRPTRSLIPYRTPDPGVWLCSASTPPGAGVHGMAGHHAARAALRAHGIEPAPLPAPAPSTVT</sequence>
<dbReference type="PANTHER" id="PTHR10668">
    <property type="entry name" value="PHYTOENE DEHYDROGENASE"/>
    <property type="match status" value="1"/>
</dbReference>
<dbReference type="PANTHER" id="PTHR10668:SF105">
    <property type="entry name" value="DEHYDROGENASE-RELATED"/>
    <property type="match status" value="1"/>
</dbReference>
<evidence type="ECO:0000313" key="2">
    <source>
        <dbReference type="Proteomes" id="UP000321749"/>
    </source>
</evidence>
<name>A0AA87RGE9_9MICO</name>
<reference evidence="1 2" key="1">
    <citation type="submission" date="2019-07" db="EMBL/GenBank/DDBJ databases">
        <title>Whole genome shotgun sequence of Agrococcus baldri NBRC 103055.</title>
        <authorList>
            <person name="Hosoyama A."/>
            <person name="Uohara A."/>
            <person name="Ohji S."/>
            <person name="Ichikawa N."/>
        </authorList>
    </citation>
    <scope>NUCLEOTIDE SEQUENCE [LARGE SCALE GENOMIC DNA]</scope>
    <source>
        <strain evidence="1 2">NBRC 103055</strain>
    </source>
</reference>
<proteinExistence type="predicted"/>
<dbReference type="RefSeq" id="WP_186808162.1">
    <property type="nucleotide sequence ID" value="NZ_BJUU01000006.1"/>
</dbReference>
<dbReference type="Pfam" id="PF13450">
    <property type="entry name" value="NAD_binding_8"/>
    <property type="match status" value="1"/>
</dbReference>
<keyword evidence="2" id="KW-1185">Reference proteome</keyword>
<evidence type="ECO:0000313" key="1">
    <source>
        <dbReference type="EMBL" id="GEK79991.1"/>
    </source>
</evidence>
<organism evidence="1 2">
    <name type="scientific">Agrococcus baldri</name>
    <dbReference type="NCBI Taxonomy" id="153730"/>
    <lineage>
        <taxon>Bacteria</taxon>
        <taxon>Bacillati</taxon>
        <taxon>Actinomycetota</taxon>
        <taxon>Actinomycetes</taxon>
        <taxon>Micrococcales</taxon>
        <taxon>Microbacteriaceae</taxon>
        <taxon>Agrococcus</taxon>
    </lineage>
</organism>
<gene>
    <name evidence="1" type="ORF">ABA31_13420</name>
</gene>
<accession>A0AA87RGE9</accession>
<dbReference type="AlphaFoldDB" id="A0AA87RGE9"/>
<dbReference type="Proteomes" id="UP000321749">
    <property type="component" value="Unassembled WGS sequence"/>
</dbReference>
<protein>
    <submittedName>
        <fullName evidence="1">P49 secreted protein</fullName>
    </submittedName>
</protein>